<feature type="region of interest" description="Disordered" evidence="1">
    <location>
        <begin position="105"/>
        <end position="136"/>
    </location>
</feature>
<feature type="compositionally biased region" description="Basic and acidic residues" evidence="1">
    <location>
        <begin position="112"/>
        <end position="129"/>
    </location>
</feature>
<keyword evidence="3" id="KW-1185">Reference proteome</keyword>
<dbReference type="Proteomes" id="UP001550628">
    <property type="component" value="Unassembled WGS sequence"/>
</dbReference>
<dbReference type="EMBL" id="JBEYBF010000026">
    <property type="protein sequence ID" value="MEU1955676.1"/>
    <property type="molecule type" value="Genomic_DNA"/>
</dbReference>
<proteinExistence type="predicted"/>
<gene>
    <name evidence="2" type="ORF">ABZ510_27950</name>
</gene>
<reference evidence="2 3" key="1">
    <citation type="submission" date="2024-06" db="EMBL/GenBank/DDBJ databases">
        <title>The Natural Products Discovery Center: Release of the First 8490 Sequenced Strains for Exploring Actinobacteria Biosynthetic Diversity.</title>
        <authorList>
            <person name="Kalkreuter E."/>
            <person name="Kautsar S.A."/>
            <person name="Yang D."/>
            <person name="Bader C.D."/>
            <person name="Teijaro C.N."/>
            <person name="Fluegel L."/>
            <person name="Davis C.M."/>
            <person name="Simpson J.R."/>
            <person name="Lauterbach L."/>
            <person name="Steele A.D."/>
            <person name="Gui C."/>
            <person name="Meng S."/>
            <person name="Li G."/>
            <person name="Viehrig K."/>
            <person name="Ye F."/>
            <person name="Su P."/>
            <person name="Kiefer A.F."/>
            <person name="Nichols A."/>
            <person name="Cepeda A.J."/>
            <person name="Yan W."/>
            <person name="Fan B."/>
            <person name="Jiang Y."/>
            <person name="Adhikari A."/>
            <person name="Zheng C.-J."/>
            <person name="Schuster L."/>
            <person name="Cowan T.M."/>
            <person name="Smanski M.J."/>
            <person name="Chevrette M.G."/>
            <person name="De Carvalho L.P.S."/>
            <person name="Shen B."/>
        </authorList>
    </citation>
    <scope>NUCLEOTIDE SEQUENCE [LARGE SCALE GENOMIC DNA]</scope>
    <source>
        <strain evidence="2 3">NPDC019708</strain>
    </source>
</reference>
<evidence type="ECO:0000256" key="1">
    <source>
        <dbReference type="SAM" id="MobiDB-lite"/>
    </source>
</evidence>
<evidence type="ECO:0000313" key="2">
    <source>
        <dbReference type="EMBL" id="MEU1955676.1"/>
    </source>
</evidence>
<dbReference type="SUPFAM" id="SSF48371">
    <property type="entry name" value="ARM repeat"/>
    <property type="match status" value="1"/>
</dbReference>
<dbReference type="InterPro" id="IPR016024">
    <property type="entry name" value="ARM-type_fold"/>
</dbReference>
<sequence length="1002" mass="107529">MTDSSERVWDEAVQAGKQNLNTIELARRHCLDMQFVQSGGQGAVEAATGLPVNMRQVRCPVALGSMSGNLWWVASDFYREHCVGCDRRRPTGDFPNLATAVAEADAAQAESEAAHEAELARQRSEQRQRADRRRSLAAVSDEAMTGVLRDLDVIDASSPAQEKAQARARLNALADRAPELFIQRAVDLVTEVVLQSANNDELLDTLRRLALHRAEFGADVASSALVLLRAGRADWASPCLAQLVAHVDAGQIDARVCRSLILAAGALRSNRFGRLRRDRANDPSGLEAAARIAPMVVQEALREMLPSPRSSSRLVIPRGTAPAPRDVPTRERAAAAGAIGALAATAPAIPAALTEALVRTLAVPPERESDDEAMSQIERVVAGLLVSGIGGVEVFIESAGGSGNGEFRERLMRVLSIAAHMVAPDPRWREAGDPIPNEARQLQVTDTLITMATAHVGGDWGDDMRFHGATIIEEVAEQRPAALKPHLAALLGAVLELIDSLEAPARSSLQVVQRQPAAMRVMAEVSRRHSISSATSRVVKAVQSMASVDALEATIALVDLIANERDSDRGTDLAWWFIPALGHIGQNYGDESRMLRPILTVLHSYMVSTEVSLQGRAIDAWVEIATRHALPSSLLDLLPVLTEDAHVVVAQAVVRAARRLDWPDAEQNLLLGHALRVLQGIDVGEQREAAIEAIGTVRHLTRGIDEPVRAVYEQLLLGFADRLDGYDLRGVLRVTWLSVTERSPMMARLRLRQAADPRINDRWNSHDDLELRDLLACGAGLAAITAAELTAIAVSLMPDSPLAAAEFVEVAWRSGRPAVAVSVSATMLDATPTLPAFESHQLLVKLIHAAAAYDAAAVAGNGLHDKRNQFEAAIDAFEACAEGVVDDVLLAIAKAVSHVRRNLIPADPGSSQDPAVEARTRAKAIQDAGEALSRASAAFNTDTGVYLSSLAAACRVMGHLWHADAAVLDGEVRAATSHRQAASRRAAAALKRLSGHFSEDDP</sequence>
<name>A0ABV2WXQ8_9NOCA</name>
<accession>A0ABV2WXQ8</accession>
<protein>
    <submittedName>
        <fullName evidence="2">Uncharacterized protein</fullName>
    </submittedName>
</protein>
<organism evidence="2 3">
    <name type="scientific">Nocardia rhamnosiphila</name>
    <dbReference type="NCBI Taxonomy" id="426716"/>
    <lineage>
        <taxon>Bacteria</taxon>
        <taxon>Bacillati</taxon>
        <taxon>Actinomycetota</taxon>
        <taxon>Actinomycetes</taxon>
        <taxon>Mycobacteriales</taxon>
        <taxon>Nocardiaceae</taxon>
        <taxon>Nocardia</taxon>
    </lineage>
</organism>
<dbReference type="RefSeq" id="WP_356959700.1">
    <property type="nucleotide sequence ID" value="NZ_JBEYBD010000033.1"/>
</dbReference>
<evidence type="ECO:0000313" key="3">
    <source>
        <dbReference type="Proteomes" id="UP001550628"/>
    </source>
</evidence>
<comment type="caution">
    <text evidence="2">The sequence shown here is derived from an EMBL/GenBank/DDBJ whole genome shotgun (WGS) entry which is preliminary data.</text>
</comment>